<proteinExistence type="predicted"/>
<dbReference type="InterPro" id="IPR041238">
    <property type="entry name" value="Rap1a"/>
</dbReference>
<dbReference type="AlphaFoldDB" id="A0A1J6I1E9"/>
<reference evidence="2 3" key="1">
    <citation type="submission" date="2016-10" db="EMBL/GenBank/DDBJ databases">
        <title>The Draft Genome Sequence of the Potato Rhizosphere Bacteria Ochrobactrum sp. IPA7.2.</title>
        <authorList>
            <person name="Gogoleva N.E."/>
            <person name="Khlopko Y.A."/>
            <person name="Burygin G.L."/>
            <person name="Plotnikov A.O."/>
        </authorList>
    </citation>
    <scope>NUCLEOTIDE SEQUENCE [LARGE SCALE GENOMIC DNA]</scope>
    <source>
        <strain evidence="2 3">IPA7.2</strain>
    </source>
</reference>
<protein>
    <recommendedName>
        <fullName evidence="1">Rap1a immunity protein domain-containing protein</fullName>
    </recommendedName>
</protein>
<accession>A0A1J6I1E9</accession>
<name>A0A1J6I1E9_9HYPH</name>
<feature type="domain" description="Rap1a immunity protein" evidence="1">
    <location>
        <begin position="36"/>
        <end position="110"/>
    </location>
</feature>
<gene>
    <name evidence="2" type="ORF">BLA27_07110</name>
</gene>
<dbReference type="Gene3D" id="1.10.890.40">
    <property type="match status" value="1"/>
</dbReference>
<dbReference type="Proteomes" id="UP000182985">
    <property type="component" value="Unassembled WGS sequence"/>
</dbReference>
<dbReference type="EMBL" id="MOEC01000005">
    <property type="protein sequence ID" value="OIS94359.1"/>
    <property type="molecule type" value="Genomic_DNA"/>
</dbReference>
<evidence type="ECO:0000313" key="2">
    <source>
        <dbReference type="EMBL" id="OIS94359.1"/>
    </source>
</evidence>
<evidence type="ECO:0000313" key="3">
    <source>
        <dbReference type="Proteomes" id="UP000182985"/>
    </source>
</evidence>
<dbReference type="OrthoDB" id="8292907at2"/>
<evidence type="ECO:0000259" key="1">
    <source>
        <dbReference type="Pfam" id="PF18602"/>
    </source>
</evidence>
<sequence length="128" mass="13554">MSFAQAAPASTEPRNWILSGSELILELQGKAGDDTPKEEPARIQLRARARAYIAGVADATSGTKWCGAGRVLPYELVDHVYTYSRMIGPERLSGNASMLVAEALAAAFPCRAPAAADAFKPSGAVNEF</sequence>
<comment type="caution">
    <text evidence="2">The sequence shown here is derived from an EMBL/GenBank/DDBJ whole genome shotgun (WGS) entry which is preliminary data.</text>
</comment>
<keyword evidence="3" id="KW-1185">Reference proteome</keyword>
<organism evidence="2 3">
    <name type="scientific">Brucella cytisi</name>
    <dbReference type="NCBI Taxonomy" id="407152"/>
    <lineage>
        <taxon>Bacteria</taxon>
        <taxon>Pseudomonadati</taxon>
        <taxon>Pseudomonadota</taxon>
        <taxon>Alphaproteobacteria</taxon>
        <taxon>Hyphomicrobiales</taxon>
        <taxon>Brucellaceae</taxon>
        <taxon>Brucella/Ochrobactrum group</taxon>
        <taxon>Brucella</taxon>
    </lineage>
</organism>
<dbReference type="Pfam" id="PF18602">
    <property type="entry name" value="Rap1a"/>
    <property type="match status" value="1"/>
</dbReference>